<dbReference type="Pfam" id="PF13564">
    <property type="entry name" value="DoxX_2"/>
    <property type="match status" value="1"/>
</dbReference>
<dbReference type="AlphaFoldDB" id="A0A917YKK0"/>
<keyword evidence="4 5" id="KW-0472">Membrane</keyword>
<comment type="subcellular location">
    <subcellularLocation>
        <location evidence="1">Membrane</location>
        <topology evidence="1">Multi-pass membrane protein</topology>
    </subcellularLocation>
</comment>
<organism evidence="6 7">
    <name type="scientific">Gemmobacter aquaticus</name>
    <dbReference type="NCBI Taxonomy" id="490185"/>
    <lineage>
        <taxon>Bacteria</taxon>
        <taxon>Pseudomonadati</taxon>
        <taxon>Pseudomonadota</taxon>
        <taxon>Alphaproteobacteria</taxon>
        <taxon>Rhodobacterales</taxon>
        <taxon>Paracoccaceae</taxon>
        <taxon>Gemmobacter</taxon>
    </lineage>
</organism>
<keyword evidence="7" id="KW-1185">Reference proteome</keyword>
<sequence>MTMTSTASVTSSRGWNIAIWVGQIALAGLYLMGAWFHFLSPEEAAKMGAVWMSEVPIALPRFIGVMEVLGVLGLILPAATRIMPHLTVWAAAGLLGIQALAIPFHAIRGEFEPLPFNLVYVALAVFVLWGRARKAPIAPRA</sequence>
<protein>
    <recommendedName>
        <fullName evidence="8">DoxX-like family protein</fullName>
    </recommendedName>
</protein>
<gene>
    <name evidence="6" type="ORF">GCM10010991_15120</name>
</gene>
<dbReference type="Proteomes" id="UP000598196">
    <property type="component" value="Unassembled WGS sequence"/>
</dbReference>
<feature type="transmembrane region" description="Helical" evidence="5">
    <location>
        <begin position="86"/>
        <end position="107"/>
    </location>
</feature>
<evidence type="ECO:0008006" key="8">
    <source>
        <dbReference type="Google" id="ProtNLM"/>
    </source>
</evidence>
<evidence type="ECO:0000313" key="6">
    <source>
        <dbReference type="EMBL" id="GGO30340.1"/>
    </source>
</evidence>
<dbReference type="InterPro" id="IPR032808">
    <property type="entry name" value="DoxX"/>
</dbReference>
<proteinExistence type="predicted"/>
<reference evidence="6 7" key="1">
    <citation type="journal article" date="2014" name="Int. J. Syst. Evol. Microbiol.">
        <title>Complete genome sequence of Corynebacterium casei LMG S-19264T (=DSM 44701T), isolated from a smear-ripened cheese.</title>
        <authorList>
            <consortium name="US DOE Joint Genome Institute (JGI-PGF)"/>
            <person name="Walter F."/>
            <person name="Albersmeier A."/>
            <person name="Kalinowski J."/>
            <person name="Ruckert C."/>
        </authorList>
    </citation>
    <scope>NUCLEOTIDE SEQUENCE [LARGE SCALE GENOMIC DNA]</scope>
    <source>
        <strain evidence="6 7">CGMCC 1.7029</strain>
    </source>
</reference>
<evidence type="ECO:0000256" key="3">
    <source>
        <dbReference type="ARBA" id="ARBA00022989"/>
    </source>
</evidence>
<evidence type="ECO:0000256" key="2">
    <source>
        <dbReference type="ARBA" id="ARBA00022692"/>
    </source>
</evidence>
<evidence type="ECO:0000256" key="1">
    <source>
        <dbReference type="ARBA" id="ARBA00004141"/>
    </source>
</evidence>
<dbReference type="RefSeq" id="WP_206664987.1">
    <property type="nucleotide sequence ID" value="NZ_BMLP01000001.1"/>
</dbReference>
<accession>A0A917YKK0</accession>
<evidence type="ECO:0000256" key="4">
    <source>
        <dbReference type="ARBA" id="ARBA00023136"/>
    </source>
</evidence>
<keyword evidence="3 5" id="KW-1133">Transmembrane helix</keyword>
<feature type="transmembrane region" description="Helical" evidence="5">
    <location>
        <begin position="17"/>
        <end position="38"/>
    </location>
</feature>
<dbReference type="GO" id="GO:0016020">
    <property type="term" value="C:membrane"/>
    <property type="evidence" value="ECO:0007669"/>
    <property type="project" value="UniProtKB-SubCell"/>
</dbReference>
<feature type="transmembrane region" description="Helical" evidence="5">
    <location>
        <begin position="113"/>
        <end position="130"/>
    </location>
</feature>
<name>A0A917YKK0_9RHOB</name>
<keyword evidence="2 5" id="KW-0812">Transmembrane</keyword>
<evidence type="ECO:0000313" key="7">
    <source>
        <dbReference type="Proteomes" id="UP000598196"/>
    </source>
</evidence>
<comment type="caution">
    <text evidence="6">The sequence shown here is derived from an EMBL/GenBank/DDBJ whole genome shotgun (WGS) entry which is preliminary data.</text>
</comment>
<dbReference type="EMBL" id="BMLP01000001">
    <property type="protein sequence ID" value="GGO30340.1"/>
    <property type="molecule type" value="Genomic_DNA"/>
</dbReference>
<feature type="transmembrane region" description="Helical" evidence="5">
    <location>
        <begin position="58"/>
        <end position="79"/>
    </location>
</feature>
<evidence type="ECO:0000256" key="5">
    <source>
        <dbReference type="SAM" id="Phobius"/>
    </source>
</evidence>